<evidence type="ECO:0000313" key="2">
    <source>
        <dbReference type="Proteomes" id="UP001642900"/>
    </source>
</evidence>
<keyword evidence="2" id="KW-1185">Reference proteome</keyword>
<protein>
    <recommendedName>
        <fullName evidence="3">Gfo/Idh/MocA-like oxidoreductase C-terminal domain-containing protein</fullName>
    </recommendedName>
</protein>
<gene>
    <name evidence="1" type="ORF">G6N73_27365</name>
</gene>
<dbReference type="Proteomes" id="UP001642900">
    <property type="component" value="Unassembled WGS sequence"/>
</dbReference>
<proteinExistence type="predicted"/>
<dbReference type="RefSeq" id="WP_165033125.1">
    <property type="nucleotide sequence ID" value="NZ_JAAKZF010000065.1"/>
</dbReference>
<dbReference type="EMBL" id="JAAKZF010000065">
    <property type="protein sequence ID" value="NGO54793.1"/>
    <property type="molecule type" value="Genomic_DNA"/>
</dbReference>
<dbReference type="AlphaFoldDB" id="A0A6G4WKS9"/>
<evidence type="ECO:0008006" key="3">
    <source>
        <dbReference type="Google" id="ProtNLM"/>
    </source>
</evidence>
<evidence type="ECO:0000313" key="1">
    <source>
        <dbReference type="EMBL" id="NGO54793.1"/>
    </source>
</evidence>
<accession>A0A6G4WKS9</accession>
<reference evidence="1 2" key="1">
    <citation type="submission" date="2020-02" db="EMBL/GenBank/DDBJ databases">
        <title>Genome sequence of strain CCNWXJ40-4.</title>
        <authorList>
            <person name="Gao J."/>
            <person name="Sun J."/>
        </authorList>
    </citation>
    <scope>NUCLEOTIDE SEQUENCE [LARGE SCALE GENOMIC DNA]</scope>
    <source>
        <strain evidence="1 2">CCNWXJ 40-4</strain>
    </source>
</reference>
<name>A0A6G4WKS9_9HYPH</name>
<sequence length="87" mass="9124">MTFQVPDPASNHAGTLGVVDGNRLHSPDTTYWPMFNGVRGGALRDEFNYFASCALDGKPTPGDATAALEATLAAEESARTGNVVRIG</sequence>
<organism evidence="1 2">
    <name type="scientific">Allomesorhizobium camelthorni</name>
    <dbReference type="NCBI Taxonomy" id="475069"/>
    <lineage>
        <taxon>Bacteria</taxon>
        <taxon>Pseudomonadati</taxon>
        <taxon>Pseudomonadota</taxon>
        <taxon>Alphaproteobacteria</taxon>
        <taxon>Hyphomicrobiales</taxon>
        <taxon>Phyllobacteriaceae</taxon>
        <taxon>Allomesorhizobium</taxon>
    </lineage>
</organism>
<dbReference type="Gene3D" id="3.30.360.10">
    <property type="entry name" value="Dihydrodipicolinate Reductase, domain 2"/>
    <property type="match status" value="1"/>
</dbReference>
<comment type="caution">
    <text evidence="1">The sequence shown here is derived from an EMBL/GenBank/DDBJ whole genome shotgun (WGS) entry which is preliminary data.</text>
</comment>